<evidence type="ECO:0000313" key="3">
    <source>
        <dbReference type="Proteomes" id="UP000183810"/>
    </source>
</evidence>
<protein>
    <recommendedName>
        <fullName evidence="4">DUF3558 domain-containing protein</fullName>
    </recommendedName>
</protein>
<gene>
    <name evidence="2" type="ORF">BOX37_02535</name>
</gene>
<evidence type="ECO:0000313" key="2">
    <source>
        <dbReference type="EMBL" id="APE33031.1"/>
    </source>
</evidence>
<keyword evidence="1" id="KW-0732">Signal</keyword>
<dbReference type="EMBL" id="CP018082">
    <property type="protein sequence ID" value="APE33031.1"/>
    <property type="molecule type" value="Genomic_DNA"/>
</dbReference>
<dbReference type="KEGG" id="nsl:BOX37_02535"/>
<evidence type="ECO:0000256" key="1">
    <source>
        <dbReference type="SAM" id="SignalP"/>
    </source>
</evidence>
<dbReference type="Pfam" id="PF12079">
    <property type="entry name" value="DUF3558"/>
    <property type="match status" value="1"/>
</dbReference>
<dbReference type="PROSITE" id="PS51257">
    <property type="entry name" value="PROKAR_LIPOPROTEIN"/>
    <property type="match status" value="1"/>
</dbReference>
<name>A0A1J0VLZ7_9NOCA</name>
<keyword evidence="3" id="KW-1185">Reference proteome</keyword>
<sequence length="172" mass="18357">MRLTGLAAAACAAVVVLAGCSATVDGQAVLSPLTKEQLFDPCTVPDSVIQAVGADPTTKGDNPFMSPRPEWKGCEWTADGYFISLFSTTNTVQQFRENDYLHDFQIVTVAGREGLQYLLGTWDPPHQCGIAFGSSQGTITLQASKFVDDKSPTDPCLLANNAAPNFVEILPS</sequence>
<evidence type="ECO:0008006" key="4">
    <source>
        <dbReference type="Google" id="ProtNLM"/>
    </source>
</evidence>
<dbReference type="RefSeq" id="WP_071926128.1">
    <property type="nucleotide sequence ID" value="NZ_CP018082.1"/>
</dbReference>
<reference evidence="2" key="1">
    <citation type="submission" date="2016-11" db="EMBL/GenBank/DDBJ databases">
        <authorList>
            <person name="Jaros S."/>
            <person name="Januszkiewicz K."/>
            <person name="Wedrychowicz H."/>
        </authorList>
    </citation>
    <scope>NUCLEOTIDE SEQUENCE [LARGE SCALE GENOMIC DNA]</scope>
    <source>
        <strain evidence="2">Y48</strain>
    </source>
</reference>
<feature type="signal peptide" evidence="1">
    <location>
        <begin position="1"/>
        <end position="18"/>
    </location>
</feature>
<dbReference type="Proteomes" id="UP000183810">
    <property type="component" value="Chromosome"/>
</dbReference>
<accession>A0A1J0VLZ7</accession>
<dbReference type="InterPro" id="IPR024520">
    <property type="entry name" value="DUF3558"/>
</dbReference>
<proteinExistence type="predicted"/>
<dbReference type="AlphaFoldDB" id="A0A1J0VLZ7"/>
<organism evidence="2 3">
    <name type="scientific">Nocardia mangyaensis</name>
    <dbReference type="NCBI Taxonomy" id="2213200"/>
    <lineage>
        <taxon>Bacteria</taxon>
        <taxon>Bacillati</taxon>
        <taxon>Actinomycetota</taxon>
        <taxon>Actinomycetes</taxon>
        <taxon>Mycobacteriales</taxon>
        <taxon>Nocardiaceae</taxon>
        <taxon>Nocardia</taxon>
    </lineage>
</organism>
<feature type="chain" id="PRO_5039192430" description="DUF3558 domain-containing protein" evidence="1">
    <location>
        <begin position="19"/>
        <end position="172"/>
    </location>
</feature>